<dbReference type="GO" id="GO:0016020">
    <property type="term" value="C:membrane"/>
    <property type="evidence" value="ECO:0007669"/>
    <property type="project" value="TreeGrafter"/>
</dbReference>
<evidence type="ECO:0000256" key="3">
    <source>
        <dbReference type="ARBA" id="ARBA00023098"/>
    </source>
</evidence>
<evidence type="ECO:0000256" key="4">
    <source>
        <dbReference type="ARBA" id="ARBA00026121"/>
    </source>
</evidence>
<dbReference type="EC" id="6.2.1.3" evidence="4"/>
<keyword evidence="1 6" id="KW-0436">Ligase</keyword>
<dbReference type="Pfam" id="PF00501">
    <property type="entry name" value="AMP-binding"/>
    <property type="match status" value="1"/>
</dbReference>
<reference evidence="6" key="1">
    <citation type="submission" date="2013-07" db="EMBL/GenBank/DDBJ databases">
        <authorList>
            <person name="Geib S."/>
        </authorList>
    </citation>
    <scope>NUCLEOTIDE SEQUENCE</scope>
</reference>
<gene>
    <name evidence="6" type="primary">BGML</name>
</gene>
<evidence type="ECO:0000313" key="6">
    <source>
        <dbReference type="EMBL" id="JAB99654.1"/>
    </source>
</evidence>
<dbReference type="AlphaFoldDB" id="W8C969"/>
<proteinExistence type="evidence at transcript level"/>
<dbReference type="EMBL" id="GAMC01006901">
    <property type="protein sequence ID" value="JAB99654.1"/>
    <property type="molecule type" value="mRNA"/>
</dbReference>
<protein>
    <recommendedName>
        <fullName evidence="4">long-chain-fatty-acid--CoA ligase</fullName>
        <ecNumber evidence="4">6.2.1.3</ecNumber>
    </recommendedName>
</protein>
<keyword evidence="2" id="KW-0276">Fatty acid metabolism</keyword>
<dbReference type="OrthoDB" id="3633556at2759"/>
<sequence length="692" mass="76406">MDNDESTPKPSGAFLKAATAYTSISLTEPVKLRLSDEVIATDPPQTIPQFFHETCRKHANLPALVYDNETNNNKSNNKENNIPCAWTTVTYAEYAQNVEKVALALMHVGLRPHTTCGILAFNCPEWFYTEMGALRAGGVVTGLYLTSSTEAVRHMLETAEATVCVVDDAEQMAKVREVSGSLPHLRAVIQLHGPFEEFVGNTPGYYRWSDLMALEFDAKLKDELIKRERNIAANECALLVFTSGTVGLAKAVMLSHDNIVANAKALPLNVDFIDGTEITVSFLPLSHIAAQMFDIMVSLNDGGCVYFADRDALRGSLIKTLVAARPTRFFAVPRVLEKMRERLKQVEAESSWLKQQILRCARYAMMECHLNHDGRGKPVSSVKYWLASFVTQKIQQAMGLDRCRLMSAGGAPTSGELKEFFLSIDLPILEAYGLSETTGGATIAMESRRIEATGKPFPGMGVKIDKNEGVDSGEICFLGRYVFMGYLNEPQKTQEALDADGWFHTGDIGILSPNGDLIISGRLKELIVTAGGENIPPVHVENLVKKELPCVSNAILVGDNRKYLTILLTIKTDMDPQTGMPLDTLQPAAIDWLKTLGLSYTRLSEVLRIPADLLDFDAATVVVQPDQKVLEAIQEGIKRANEKSLSHAQRVQKFAVLPHDFSIPTAELGPTLKSRRNVILQKYAKVIERLYE</sequence>
<dbReference type="InterPro" id="IPR042099">
    <property type="entry name" value="ANL_N_sf"/>
</dbReference>
<dbReference type="InterPro" id="IPR000873">
    <property type="entry name" value="AMP-dep_synth/lig_dom"/>
</dbReference>
<reference evidence="6" key="2">
    <citation type="journal article" date="2014" name="BMC Genomics">
        <title>A genomic perspective to assessing quality of mass-reared SIT flies used in Mediterranean fruit fly (Ceratitis capitata) eradication in California.</title>
        <authorList>
            <person name="Calla B."/>
            <person name="Hall B."/>
            <person name="Hou S."/>
            <person name="Geib S.M."/>
        </authorList>
    </citation>
    <scope>NUCLEOTIDE SEQUENCE</scope>
</reference>
<dbReference type="PANTHER" id="PTHR43272:SF32">
    <property type="entry name" value="AMP-DEPENDENT SYNTHETASE_LIGASE DOMAIN-CONTAINING PROTEIN"/>
    <property type="match status" value="1"/>
</dbReference>
<name>W8C969_CERCA</name>
<evidence type="ECO:0000259" key="5">
    <source>
        <dbReference type="Pfam" id="PF00501"/>
    </source>
</evidence>
<keyword evidence="3" id="KW-0443">Lipid metabolism</keyword>
<accession>W8C969</accession>
<dbReference type="Gene3D" id="3.40.50.12780">
    <property type="entry name" value="N-terminal domain of ligase-like"/>
    <property type="match status" value="1"/>
</dbReference>
<organism evidence="6">
    <name type="scientific">Ceratitis capitata</name>
    <name type="common">Mediterranean fruit fly</name>
    <name type="synonym">Tephritis capitata</name>
    <dbReference type="NCBI Taxonomy" id="7213"/>
    <lineage>
        <taxon>Eukaryota</taxon>
        <taxon>Metazoa</taxon>
        <taxon>Ecdysozoa</taxon>
        <taxon>Arthropoda</taxon>
        <taxon>Hexapoda</taxon>
        <taxon>Insecta</taxon>
        <taxon>Pterygota</taxon>
        <taxon>Neoptera</taxon>
        <taxon>Endopterygota</taxon>
        <taxon>Diptera</taxon>
        <taxon>Brachycera</taxon>
        <taxon>Muscomorpha</taxon>
        <taxon>Tephritoidea</taxon>
        <taxon>Tephritidae</taxon>
        <taxon>Ceratitis</taxon>
        <taxon>Ceratitis</taxon>
    </lineage>
</organism>
<dbReference type="GO" id="GO:0004467">
    <property type="term" value="F:long-chain fatty acid-CoA ligase activity"/>
    <property type="evidence" value="ECO:0007669"/>
    <property type="project" value="UniProtKB-EC"/>
</dbReference>
<evidence type="ECO:0000256" key="2">
    <source>
        <dbReference type="ARBA" id="ARBA00022832"/>
    </source>
</evidence>
<evidence type="ECO:0000256" key="1">
    <source>
        <dbReference type="ARBA" id="ARBA00022598"/>
    </source>
</evidence>
<feature type="domain" description="AMP-dependent synthetase/ligase" evidence="5">
    <location>
        <begin position="53"/>
        <end position="487"/>
    </location>
</feature>
<dbReference type="Pfam" id="PF23562">
    <property type="entry name" value="AMP-binding_C_3"/>
    <property type="match status" value="1"/>
</dbReference>
<dbReference type="PANTHER" id="PTHR43272">
    <property type="entry name" value="LONG-CHAIN-FATTY-ACID--COA LIGASE"/>
    <property type="match status" value="1"/>
</dbReference>
<dbReference type="SUPFAM" id="SSF56801">
    <property type="entry name" value="Acetyl-CoA synthetase-like"/>
    <property type="match status" value="1"/>
</dbReference>
<dbReference type="GO" id="GO:0005783">
    <property type="term" value="C:endoplasmic reticulum"/>
    <property type="evidence" value="ECO:0007669"/>
    <property type="project" value="TreeGrafter"/>
</dbReference>